<sequence length="118" mass="13443">MDATKRSTQTVIVSGKGNKKNEAFASALNDVSKKVLKETTEVLIRIEPKEVTIRQAKEQVYTEKFLFFFFPRKRVIYHVELAVEVEIQAIAVEEVDFLTETIKEPNAVVVPFLSKRGV</sequence>
<gene>
    <name evidence="1" type="ORF">HMPREF9498_02226</name>
</gene>
<dbReference type="NCBIfam" id="TIGR03578">
    <property type="entry name" value="EF_0831"/>
    <property type="match status" value="1"/>
</dbReference>
<evidence type="ECO:0000313" key="2">
    <source>
        <dbReference type="Proteomes" id="UP000004846"/>
    </source>
</evidence>
<dbReference type="HOGENOM" id="CLU_164683_0_0_9"/>
<dbReference type="RefSeq" id="WP_002355708.1">
    <property type="nucleotide sequence ID" value="NZ_GL454471.1"/>
</dbReference>
<accession>A0A125W432</accession>
<dbReference type="Pfam" id="PF14189">
    <property type="entry name" value="DUF4312"/>
    <property type="match status" value="1"/>
</dbReference>
<proteinExistence type="predicted"/>
<name>A0A125W432_ENTFL</name>
<dbReference type="Proteomes" id="UP000004846">
    <property type="component" value="Unassembled WGS sequence"/>
</dbReference>
<evidence type="ECO:0000313" key="1">
    <source>
        <dbReference type="EMBL" id="EFM82159.1"/>
    </source>
</evidence>
<dbReference type="GeneID" id="60893176"/>
<organism evidence="1 2">
    <name type="scientific">Enterococcus faecalis TX4248</name>
    <dbReference type="NCBI Taxonomy" id="749495"/>
    <lineage>
        <taxon>Bacteria</taxon>
        <taxon>Bacillati</taxon>
        <taxon>Bacillota</taxon>
        <taxon>Bacilli</taxon>
        <taxon>Lactobacillales</taxon>
        <taxon>Enterococcaceae</taxon>
        <taxon>Enterococcus</taxon>
    </lineage>
</organism>
<dbReference type="InterPro" id="IPR020037">
    <property type="entry name" value="DUF4312"/>
</dbReference>
<dbReference type="AlphaFoldDB" id="A0A125W432"/>
<dbReference type="EMBL" id="AEBR01000075">
    <property type="protein sequence ID" value="EFM82159.1"/>
    <property type="molecule type" value="Genomic_DNA"/>
</dbReference>
<reference evidence="1 2" key="1">
    <citation type="submission" date="2010-07" db="EMBL/GenBank/DDBJ databases">
        <authorList>
            <person name="Sid Ahmed O."/>
        </authorList>
    </citation>
    <scope>NUCLEOTIDE SEQUENCE [LARGE SCALE GENOMIC DNA]</scope>
    <source>
        <strain evidence="1 2">TX4248</strain>
    </source>
</reference>
<protein>
    <submittedName>
        <fullName evidence="1">EF_0831/AHA_3912 family protein</fullName>
    </submittedName>
</protein>
<comment type="caution">
    <text evidence="1">The sequence shown here is derived from an EMBL/GenBank/DDBJ whole genome shotgun (WGS) entry which is preliminary data.</text>
</comment>